<dbReference type="PANTHER" id="PTHR42781:SF4">
    <property type="entry name" value="SPERMIDINE_PUTRESCINE IMPORT ATP-BINDING PROTEIN POTA"/>
    <property type="match status" value="1"/>
</dbReference>
<evidence type="ECO:0000256" key="4">
    <source>
        <dbReference type="ARBA" id="ARBA00022741"/>
    </source>
</evidence>
<proteinExistence type="inferred from homology"/>
<keyword evidence="2" id="KW-0813">Transport</keyword>
<organism evidence="14 15">
    <name type="scientific">Halopelagius fulvigenes</name>
    <dbReference type="NCBI Taxonomy" id="1198324"/>
    <lineage>
        <taxon>Archaea</taxon>
        <taxon>Methanobacteriati</taxon>
        <taxon>Methanobacteriota</taxon>
        <taxon>Stenosarchaea group</taxon>
        <taxon>Halobacteria</taxon>
        <taxon>Halobacteriales</taxon>
        <taxon>Haloferacaceae</taxon>
    </lineage>
</organism>
<evidence type="ECO:0000256" key="2">
    <source>
        <dbReference type="ARBA" id="ARBA00022448"/>
    </source>
</evidence>
<dbReference type="InterPro" id="IPR003593">
    <property type="entry name" value="AAA+_ATPase"/>
</dbReference>
<comment type="similarity">
    <text evidence="6">Belongs to the ABC transporter superfamily. Sulfate/tungstate importer (TC 3.A.1.6) family.</text>
</comment>
<protein>
    <recommendedName>
        <fullName evidence="9">Molybdate/tungstate import ATP-binding protein WtpC</fullName>
        <ecNumber evidence="8">7.3.2.6</ecNumber>
    </recommendedName>
</protein>
<comment type="function">
    <text evidence="11">Part of the ABC transporter complex WtpABC involved in molybdate/tungstate import. Responsible for energy coupling to the transport system.</text>
</comment>
<evidence type="ECO:0000256" key="5">
    <source>
        <dbReference type="ARBA" id="ARBA00022840"/>
    </source>
</evidence>
<dbReference type="GO" id="GO:0005886">
    <property type="term" value="C:plasma membrane"/>
    <property type="evidence" value="ECO:0007669"/>
    <property type="project" value="UniProtKB-SubCell"/>
</dbReference>
<keyword evidence="3" id="KW-0500">Molybdenum</keyword>
<dbReference type="FunFam" id="3.40.50.300:FF:000425">
    <property type="entry name" value="Probable ABC transporter, ATP-binding subunit"/>
    <property type="match status" value="1"/>
</dbReference>
<dbReference type="SUPFAM" id="SSF52540">
    <property type="entry name" value="P-loop containing nucleoside triphosphate hydrolases"/>
    <property type="match status" value="1"/>
</dbReference>
<dbReference type="Proteomes" id="UP001596408">
    <property type="component" value="Unassembled WGS sequence"/>
</dbReference>
<evidence type="ECO:0000256" key="1">
    <source>
        <dbReference type="ARBA" id="ARBA00004202"/>
    </source>
</evidence>
<dbReference type="Pfam" id="PF00005">
    <property type="entry name" value="ABC_tran"/>
    <property type="match status" value="1"/>
</dbReference>
<evidence type="ECO:0000256" key="9">
    <source>
        <dbReference type="ARBA" id="ARBA00041133"/>
    </source>
</evidence>
<dbReference type="EMBL" id="JBHSXH010000015">
    <property type="protein sequence ID" value="MFC6827102.1"/>
    <property type="molecule type" value="Genomic_DNA"/>
</dbReference>
<sequence length="391" mass="41735">MRLELDDVRKEYGATTALSDVSLAIEDGEFFTLVGPSGCGKTTTLRLVAGFEEPTAGSVRFDGREMRGVPPEERGVGVVFQNYALFPHMTVGENVAYGLRFADAPRGVSDEERVAELLELVGLPESADRDPTELSGGQQQRIALARALAPGPNLLLLDEPMSALDAQLRERLRATVKEIQSELEITTLYVTHDQEEALAVSDRIAVMNGGRVEQVGAPRAVYRRPRTRFVAEFVGDNNVFVGRAEESTSPHETKGSGVGADGTADAAGESSVLVAVGGRRFLVRTDRDVEAGEAVTFCVRPERMRVLAGRSGDAADSDGGTGAPRAETADGGGPINRLRGRVADAEFLGETTRVRVDCDGHRITLRTADPLDGVVEVGFNAADARVVEAGE</sequence>
<dbReference type="SUPFAM" id="SSF50331">
    <property type="entry name" value="MOP-like"/>
    <property type="match status" value="1"/>
</dbReference>
<dbReference type="InterPro" id="IPR017871">
    <property type="entry name" value="ABC_transporter-like_CS"/>
</dbReference>
<keyword evidence="5 14" id="KW-0067">ATP-binding</keyword>
<dbReference type="PROSITE" id="PS00211">
    <property type="entry name" value="ABC_TRANSPORTER_1"/>
    <property type="match status" value="1"/>
</dbReference>
<dbReference type="Gene3D" id="3.40.50.300">
    <property type="entry name" value="P-loop containing nucleotide triphosphate hydrolases"/>
    <property type="match status" value="1"/>
</dbReference>
<gene>
    <name evidence="14" type="ORF">ACFQEV_19170</name>
</gene>
<dbReference type="GO" id="GO:1901238">
    <property type="term" value="F:ABC-type tungstate transporter activity"/>
    <property type="evidence" value="ECO:0007669"/>
    <property type="project" value="UniProtKB-EC"/>
</dbReference>
<dbReference type="PROSITE" id="PS50893">
    <property type="entry name" value="ABC_TRANSPORTER_2"/>
    <property type="match status" value="1"/>
</dbReference>
<dbReference type="EC" id="7.3.2.6" evidence="8"/>
<feature type="region of interest" description="Disordered" evidence="12">
    <location>
        <begin position="244"/>
        <end position="264"/>
    </location>
</feature>
<evidence type="ECO:0000256" key="10">
    <source>
        <dbReference type="ARBA" id="ARBA00047936"/>
    </source>
</evidence>
<dbReference type="SMART" id="SM00382">
    <property type="entry name" value="AAA"/>
    <property type="match status" value="1"/>
</dbReference>
<feature type="domain" description="ABC transporter" evidence="13">
    <location>
        <begin position="3"/>
        <end position="234"/>
    </location>
</feature>
<evidence type="ECO:0000259" key="13">
    <source>
        <dbReference type="PROSITE" id="PS50893"/>
    </source>
</evidence>
<dbReference type="InterPro" id="IPR008995">
    <property type="entry name" value="Mo/tungstate-bd_C_term_dom"/>
</dbReference>
<reference evidence="14 15" key="1">
    <citation type="journal article" date="2019" name="Int. J. Syst. Evol. Microbiol.">
        <title>The Global Catalogue of Microorganisms (GCM) 10K type strain sequencing project: providing services to taxonomists for standard genome sequencing and annotation.</title>
        <authorList>
            <consortium name="The Broad Institute Genomics Platform"/>
            <consortium name="The Broad Institute Genome Sequencing Center for Infectious Disease"/>
            <person name="Wu L."/>
            <person name="Ma J."/>
        </authorList>
    </citation>
    <scope>NUCLEOTIDE SEQUENCE [LARGE SCALE GENOMIC DNA]</scope>
    <source>
        <strain evidence="14 15">YIM 94188</strain>
    </source>
</reference>
<evidence type="ECO:0000256" key="8">
    <source>
        <dbReference type="ARBA" id="ARBA00039025"/>
    </source>
</evidence>
<feature type="region of interest" description="Disordered" evidence="12">
    <location>
        <begin position="309"/>
        <end position="334"/>
    </location>
</feature>
<evidence type="ECO:0000256" key="3">
    <source>
        <dbReference type="ARBA" id="ARBA00022505"/>
    </source>
</evidence>
<comment type="subunit">
    <text evidence="7">The complex is composed of two ATP-binding proteins (WtpC), two transmembrane proteins (WtpB) and a solute-binding protein (WtpA).</text>
</comment>
<dbReference type="InterPro" id="IPR027417">
    <property type="entry name" value="P-loop_NTPase"/>
</dbReference>
<dbReference type="InterPro" id="IPR013611">
    <property type="entry name" value="Transp-assoc_OB_typ2"/>
</dbReference>
<keyword evidence="4" id="KW-0547">Nucleotide-binding</keyword>
<dbReference type="Gene3D" id="2.40.50.100">
    <property type="match status" value="1"/>
</dbReference>
<dbReference type="GO" id="GO:0005524">
    <property type="term" value="F:ATP binding"/>
    <property type="evidence" value="ECO:0007669"/>
    <property type="project" value="UniProtKB-KW"/>
</dbReference>
<comment type="catalytic activity">
    <reaction evidence="10">
        <text>tungstate(in) + ATP + H2O = tungstate(out) + ADP + phosphate + H(+)</text>
        <dbReference type="Rhea" id="RHEA:35027"/>
        <dbReference type="ChEBI" id="CHEBI:15377"/>
        <dbReference type="ChEBI" id="CHEBI:15378"/>
        <dbReference type="ChEBI" id="CHEBI:30616"/>
        <dbReference type="ChEBI" id="CHEBI:43474"/>
        <dbReference type="ChEBI" id="CHEBI:46502"/>
        <dbReference type="ChEBI" id="CHEBI:456216"/>
        <dbReference type="EC" id="7.3.2.6"/>
    </reaction>
</comment>
<evidence type="ECO:0000313" key="14">
    <source>
        <dbReference type="EMBL" id="MFC6827102.1"/>
    </source>
</evidence>
<evidence type="ECO:0000256" key="11">
    <source>
        <dbReference type="ARBA" id="ARBA00057369"/>
    </source>
</evidence>
<feature type="compositionally biased region" description="Low complexity" evidence="12">
    <location>
        <begin position="309"/>
        <end position="318"/>
    </location>
</feature>
<keyword evidence="15" id="KW-1185">Reference proteome</keyword>
<dbReference type="AlphaFoldDB" id="A0ABD5U979"/>
<comment type="caution">
    <text evidence="14">The sequence shown here is derived from an EMBL/GenBank/DDBJ whole genome shotgun (WGS) entry which is preliminary data.</text>
</comment>
<name>A0ABD5U979_9EURY</name>
<dbReference type="Pfam" id="PF08402">
    <property type="entry name" value="TOBE_2"/>
    <property type="match status" value="1"/>
</dbReference>
<evidence type="ECO:0000256" key="12">
    <source>
        <dbReference type="SAM" id="MobiDB-lite"/>
    </source>
</evidence>
<dbReference type="PANTHER" id="PTHR42781">
    <property type="entry name" value="SPERMIDINE/PUTRESCINE IMPORT ATP-BINDING PROTEIN POTA"/>
    <property type="match status" value="1"/>
</dbReference>
<evidence type="ECO:0000256" key="7">
    <source>
        <dbReference type="ARBA" id="ARBA00038781"/>
    </source>
</evidence>
<evidence type="ECO:0000256" key="6">
    <source>
        <dbReference type="ARBA" id="ARBA00038307"/>
    </source>
</evidence>
<comment type="subcellular location">
    <subcellularLocation>
        <location evidence="1">Cell membrane</location>
        <topology evidence="1">Peripheral membrane protein</topology>
    </subcellularLocation>
</comment>
<dbReference type="RefSeq" id="WP_379699519.1">
    <property type="nucleotide sequence ID" value="NZ_JBHSXH010000015.1"/>
</dbReference>
<dbReference type="InterPro" id="IPR003439">
    <property type="entry name" value="ABC_transporter-like_ATP-bd"/>
</dbReference>
<accession>A0ABD5U979</accession>
<feature type="compositionally biased region" description="Basic and acidic residues" evidence="12">
    <location>
        <begin position="244"/>
        <end position="254"/>
    </location>
</feature>
<evidence type="ECO:0000313" key="15">
    <source>
        <dbReference type="Proteomes" id="UP001596408"/>
    </source>
</evidence>
<dbReference type="InterPro" id="IPR050093">
    <property type="entry name" value="ABC_SmlMolc_Importer"/>
</dbReference>